<accession>M4C0T3</accession>
<proteinExistence type="predicted"/>
<sequence>MPEDESPTRMSEGDREQERSGGSVDPITRERSRSIWRPESIRRRFGNILGTRQFGWRVAIWCQR</sequence>
<organism evidence="2 3">
    <name type="scientific">Hyaloperonospora arabidopsidis (strain Emoy2)</name>
    <name type="common">Downy mildew agent</name>
    <name type="synonym">Peronospora arabidopsidis</name>
    <dbReference type="NCBI Taxonomy" id="559515"/>
    <lineage>
        <taxon>Eukaryota</taxon>
        <taxon>Sar</taxon>
        <taxon>Stramenopiles</taxon>
        <taxon>Oomycota</taxon>
        <taxon>Peronosporomycetes</taxon>
        <taxon>Peronosporales</taxon>
        <taxon>Peronosporaceae</taxon>
        <taxon>Hyaloperonospora</taxon>
    </lineage>
</organism>
<reference evidence="2" key="2">
    <citation type="submission" date="2015-06" db="UniProtKB">
        <authorList>
            <consortium name="EnsemblProtists"/>
        </authorList>
    </citation>
    <scope>IDENTIFICATION</scope>
    <source>
        <strain evidence="2">Emoy2</strain>
    </source>
</reference>
<dbReference type="AlphaFoldDB" id="M4C0T3"/>
<evidence type="ECO:0000256" key="1">
    <source>
        <dbReference type="SAM" id="MobiDB-lite"/>
    </source>
</evidence>
<dbReference type="HOGENOM" id="CLU_2872403_0_0_1"/>
<evidence type="ECO:0000313" key="3">
    <source>
        <dbReference type="Proteomes" id="UP000011713"/>
    </source>
</evidence>
<dbReference type="Proteomes" id="UP000011713">
    <property type="component" value="Unassembled WGS sequence"/>
</dbReference>
<name>M4C0T3_HYAAE</name>
<protein>
    <submittedName>
        <fullName evidence="2">Uncharacterized protein</fullName>
    </submittedName>
</protein>
<dbReference type="InParanoid" id="M4C0T3"/>
<keyword evidence="3" id="KW-1185">Reference proteome</keyword>
<reference evidence="3" key="1">
    <citation type="journal article" date="2010" name="Science">
        <title>Signatures of adaptation to obligate biotrophy in the Hyaloperonospora arabidopsidis genome.</title>
        <authorList>
            <person name="Baxter L."/>
            <person name="Tripathy S."/>
            <person name="Ishaque N."/>
            <person name="Boot N."/>
            <person name="Cabral A."/>
            <person name="Kemen E."/>
            <person name="Thines M."/>
            <person name="Ah-Fong A."/>
            <person name="Anderson R."/>
            <person name="Badejoko W."/>
            <person name="Bittner-Eddy P."/>
            <person name="Boore J.L."/>
            <person name="Chibucos M.C."/>
            <person name="Coates M."/>
            <person name="Dehal P."/>
            <person name="Delehaunty K."/>
            <person name="Dong S."/>
            <person name="Downton P."/>
            <person name="Dumas B."/>
            <person name="Fabro G."/>
            <person name="Fronick C."/>
            <person name="Fuerstenberg S.I."/>
            <person name="Fulton L."/>
            <person name="Gaulin E."/>
            <person name="Govers F."/>
            <person name="Hughes L."/>
            <person name="Humphray S."/>
            <person name="Jiang R.H."/>
            <person name="Judelson H."/>
            <person name="Kamoun S."/>
            <person name="Kyung K."/>
            <person name="Meijer H."/>
            <person name="Minx P."/>
            <person name="Morris P."/>
            <person name="Nelson J."/>
            <person name="Phuntumart V."/>
            <person name="Qutob D."/>
            <person name="Rehmany A."/>
            <person name="Rougon-Cardoso A."/>
            <person name="Ryden P."/>
            <person name="Torto-Alalibo T."/>
            <person name="Studholme D."/>
            <person name="Wang Y."/>
            <person name="Win J."/>
            <person name="Wood J."/>
            <person name="Clifton S.W."/>
            <person name="Rogers J."/>
            <person name="Van den Ackerveken G."/>
            <person name="Jones J.D."/>
            <person name="McDowell J.M."/>
            <person name="Beynon J."/>
            <person name="Tyler B.M."/>
        </authorList>
    </citation>
    <scope>NUCLEOTIDE SEQUENCE [LARGE SCALE GENOMIC DNA]</scope>
    <source>
        <strain evidence="3">Emoy2</strain>
    </source>
</reference>
<dbReference type="VEuPathDB" id="FungiDB:HpaG812625"/>
<dbReference type="EMBL" id="CU469404">
    <property type="status" value="NOT_ANNOTATED_CDS"/>
    <property type="molecule type" value="Genomic_DNA"/>
</dbReference>
<evidence type="ECO:0000313" key="2">
    <source>
        <dbReference type="EnsemblProtists" id="HpaP812625"/>
    </source>
</evidence>
<dbReference type="EnsemblProtists" id="HpaT812625">
    <property type="protein sequence ID" value="HpaP812625"/>
    <property type="gene ID" value="HpaG812625"/>
</dbReference>
<feature type="region of interest" description="Disordered" evidence="1">
    <location>
        <begin position="1"/>
        <end position="32"/>
    </location>
</feature>